<evidence type="ECO:0000256" key="2">
    <source>
        <dbReference type="ARBA" id="ARBA00010280"/>
    </source>
</evidence>
<organism evidence="15 16">
    <name type="scientific">Geotoga petraea</name>
    <dbReference type="NCBI Taxonomy" id="28234"/>
    <lineage>
        <taxon>Bacteria</taxon>
        <taxon>Thermotogati</taxon>
        <taxon>Thermotogota</taxon>
        <taxon>Thermotogae</taxon>
        <taxon>Petrotogales</taxon>
        <taxon>Petrotogaceae</taxon>
        <taxon>Geotoga</taxon>
    </lineage>
</organism>
<dbReference type="SUPFAM" id="SSF55326">
    <property type="entry name" value="PurM N-terminal domain-like"/>
    <property type="match status" value="1"/>
</dbReference>
<dbReference type="GO" id="GO:0005829">
    <property type="term" value="C:cytosol"/>
    <property type="evidence" value="ECO:0007669"/>
    <property type="project" value="TreeGrafter"/>
</dbReference>
<evidence type="ECO:0000256" key="3">
    <source>
        <dbReference type="ARBA" id="ARBA00013047"/>
    </source>
</evidence>
<dbReference type="InterPro" id="IPR036676">
    <property type="entry name" value="PurM-like_C_sf"/>
</dbReference>
<dbReference type="GO" id="GO:0004637">
    <property type="term" value="F:phosphoribosylamine-glycine ligase activity"/>
    <property type="evidence" value="ECO:0007669"/>
    <property type="project" value="TreeGrafter"/>
</dbReference>
<protein>
    <recommendedName>
        <fullName evidence="4 12">Phosphoribosylformylglycinamidine cyclo-ligase</fullName>
        <ecNumber evidence="3 12">6.3.3.1</ecNumber>
    </recommendedName>
    <alternativeName>
        <fullName evidence="9 12">AIR synthase</fullName>
    </alternativeName>
    <alternativeName>
        <fullName evidence="10 12">AIRS</fullName>
    </alternativeName>
    <alternativeName>
        <fullName evidence="8 12">Phosphoribosyl-aminoimidazole synthetase</fullName>
    </alternativeName>
</protein>
<evidence type="ECO:0000313" key="15">
    <source>
        <dbReference type="EMBL" id="SDC86400.1"/>
    </source>
</evidence>
<evidence type="ECO:0000256" key="11">
    <source>
        <dbReference type="ARBA" id="ARBA00049057"/>
    </source>
</evidence>
<keyword evidence="12" id="KW-0658">Purine biosynthesis</keyword>
<name>A0A1G6Q1T4_9BACT</name>
<dbReference type="InterPro" id="IPR016188">
    <property type="entry name" value="PurM-like_N"/>
</dbReference>
<dbReference type="Proteomes" id="UP000199322">
    <property type="component" value="Unassembled WGS sequence"/>
</dbReference>
<dbReference type="NCBIfam" id="TIGR00878">
    <property type="entry name" value="purM"/>
    <property type="match status" value="1"/>
</dbReference>
<dbReference type="EMBL" id="FMYV01000010">
    <property type="protein sequence ID" value="SDC86400.1"/>
    <property type="molecule type" value="Genomic_DNA"/>
</dbReference>
<feature type="domain" description="PurM-like C-terminal" evidence="14">
    <location>
        <begin position="166"/>
        <end position="311"/>
    </location>
</feature>
<evidence type="ECO:0000256" key="8">
    <source>
        <dbReference type="ARBA" id="ARBA00031908"/>
    </source>
</evidence>
<dbReference type="Gene3D" id="3.90.650.10">
    <property type="entry name" value="PurM-like C-terminal domain"/>
    <property type="match status" value="1"/>
</dbReference>
<dbReference type="InterPro" id="IPR036921">
    <property type="entry name" value="PurM-like_N_sf"/>
</dbReference>
<dbReference type="STRING" id="28234.SAMN04488588_1959"/>
<dbReference type="RefSeq" id="WP_091405415.1">
    <property type="nucleotide sequence ID" value="NZ_FMYV01000010.1"/>
</dbReference>
<comment type="similarity">
    <text evidence="2 12">Belongs to the AIR synthase family.</text>
</comment>
<dbReference type="GO" id="GO:0006189">
    <property type="term" value="P:'de novo' IMP biosynthetic process"/>
    <property type="evidence" value="ECO:0007669"/>
    <property type="project" value="UniProtKB-UniRule"/>
</dbReference>
<dbReference type="EC" id="6.3.3.1" evidence="3 12"/>
<dbReference type="PANTHER" id="PTHR10520:SF12">
    <property type="entry name" value="TRIFUNCTIONAL PURINE BIOSYNTHETIC PROTEIN ADENOSINE-3"/>
    <property type="match status" value="1"/>
</dbReference>
<dbReference type="GO" id="GO:0004641">
    <property type="term" value="F:phosphoribosylformylglycinamidine cyclo-ligase activity"/>
    <property type="evidence" value="ECO:0007669"/>
    <property type="project" value="UniProtKB-UniRule"/>
</dbReference>
<keyword evidence="7 12" id="KW-0067">ATP-binding</keyword>
<dbReference type="InterPro" id="IPR004733">
    <property type="entry name" value="PurM_cligase"/>
</dbReference>
<comment type="catalytic activity">
    <reaction evidence="11 12">
        <text>2-formamido-N(1)-(5-O-phospho-beta-D-ribosyl)acetamidine + ATP = 5-amino-1-(5-phospho-beta-D-ribosyl)imidazole + ADP + phosphate + H(+)</text>
        <dbReference type="Rhea" id="RHEA:23032"/>
        <dbReference type="ChEBI" id="CHEBI:15378"/>
        <dbReference type="ChEBI" id="CHEBI:30616"/>
        <dbReference type="ChEBI" id="CHEBI:43474"/>
        <dbReference type="ChEBI" id="CHEBI:137981"/>
        <dbReference type="ChEBI" id="CHEBI:147287"/>
        <dbReference type="ChEBI" id="CHEBI:456216"/>
        <dbReference type="EC" id="6.3.3.1"/>
    </reaction>
</comment>
<comment type="subcellular location">
    <subcellularLocation>
        <location evidence="12">Cytoplasm</location>
    </subcellularLocation>
</comment>
<keyword evidence="16" id="KW-1185">Reference proteome</keyword>
<reference evidence="15 16" key="1">
    <citation type="submission" date="2016-10" db="EMBL/GenBank/DDBJ databases">
        <authorList>
            <person name="de Groot N.N."/>
        </authorList>
    </citation>
    <scope>NUCLEOTIDE SEQUENCE [LARGE SCALE GENOMIC DNA]</scope>
    <source>
        <strain evidence="15 16">WG14</strain>
    </source>
</reference>
<dbReference type="Pfam" id="PF02769">
    <property type="entry name" value="AIRS_C"/>
    <property type="match status" value="1"/>
</dbReference>
<dbReference type="AlphaFoldDB" id="A0A1G6Q1T4"/>
<evidence type="ECO:0000256" key="10">
    <source>
        <dbReference type="ARBA" id="ARBA00033093"/>
    </source>
</evidence>
<dbReference type="UniPathway" id="UPA00074">
    <property type="reaction ID" value="UER00129"/>
</dbReference>
<sequence length="319" mass="35737">MNYSESGVNIKEADEMVNEIKSYIGQNIGLYGGLFPIYKYLKDYEKPVLVSSTDGVGTKMILLEKENRMDIAAQDLIAMNVNDLVCMGAKPLFFMDYYATGKLKKEQANIFIKSLSKILEDIDCELLGGETAELPGLFNKSSVDVGGFVVGIVEENKILKFQNVEENDIAIGISSSGIHSNGYSLVRKLLDEGLIEYNPKIIEPTKLYVKQTLKITDYIHGAAHITGGGIEGNLSRIIPKGLGTEIDFNWEMPKIFEDIANSGVKIKEMFNTFNMGIGMVYILPEKNFKKVEEILNEFDEKVMFKSKITKSDKKVMIKY</sequence>
<dbReference type="GO" id="GO:0046084">
    <property type="term" value="P:adenine biosynthetic process"/>
    <property type="evidence" value="ECO:0007669"/>
    <property type="project" value="TreeGrafter"/>
</dbReference>
<evidence type="ECO:0000256" key="6">
    <source>
        <dbReference type="ARBA" id="ARBA00022741"/>
    </source>
</evidence>
<feature type="domain" description="PurM-like N-terminal" evidence="13">
    <location>
        <begin position="48"/>
        <end position="153"/>
    </location>
</feature>
<evidence type="ECO:0000256" key="4">
    <source>
        <dbReference type="ARBA" id="ARBA00020367"/>
    </source>
</evidence>
<dbReference type="InterPro" id="IPR010918">
    <property type="entry name" value="PurM-like_C_dom"/>
</dbReference>
<evidence type="ECO:0000256" key="9">
    <source>
        <dbReference type="ARBA" id="ARBA00032931"/>
    </source>
</evidence>
<proteinExistence type="inferred from homology"/>
<evidence type="ECO:0000256" key="7">
    <source>
        <dbReference type="ARBA" id="ARBA00022840"/>
    </source>
</evidence>
<dbReference type="PANTHER" id="PTHR10520">
    <property type="entry name" value="TRIFUNCTIONAL PURINE BIOSYNTHETIC PROTEIN ADENOSINE-3-RELATED"/>
    <property type="match status" value="1"/>
</dbReference>
<evidence type="ECO:0000259" key="14">
    <source>
        <dbReference type="Pfam" id="PF02769"/>
    </source>
</evidence>
<dbReference type="CDD" id="cd02196">
    <property type="entry name" value="PurM"/>
    <property type="match status" value="1"/>
</dbReference>
<dbReference type="SUPFAM" id="SSF56042">
    <property type="entry name" value="PurM C-terminal domain-like"/>
    <property type="match status" value="1"/>
</dbReference>
<dbReference type="GO" id="GO:0005524">
    <property type="term" value="F:ATP binding"/>
    <property type="evidence" value="ECO:0007669"/>
    <property type="project" value="UniProtKB-KW"/>
</dbReference>
<evidence type="ECO:0000256" key="5">
    <source>
        <dbReference type="ARBA" id="ARBA00022598"/>
    </source>
</evidence>
<evidence type="ECO:0000259" key="13">
    <source>
        <dbReference type="Pfam" id="PF00586"/>
    </source>
</evidence>
<accession>A0A1G6Q1T4</accession>
<evidence type="ECO:0000313" key="16">
    <source>
        <dbReference type="Proteomes" id="UP000199322"/>
    </source>
</evidence>
<dbReference type="HAMAP" id="MF_00741">
    <property type="entry name" value="AIRS"/>
    <property type="match status" value="1"/>
</dbReference>
<dbReference type="Pfam" id="PF00586">
    <property type="entry name" value="AIRS"/>
    <property type="match status" value="1"/>
</dbReference>
<comment type="pathway">
    <text evidence="1 12">Purine metabolism; IMP biosynthesis via de novo pathway; 5-amino-1-(5-phospho-D-ribosyl)imidazole from N(2)-formyl-N(1)-(5-phospho-D-ribosyl)glycinamide: step 2/2.</text>
</comment>
<keyword evidence="5 12" id="KW-0436">Ligase</keyword>
<gene>
    <name evidence="12" type="primary">purM</name>
    <name evidence="15" type="ORF">SAMN04488588_1959</name>
</gene>
<dbReference type="Gene3D" id="3.30.1330.10">
    <property type="entry name" value="PurM-like, N-terminal domain"/>
    <property type="match status" value="1"/>
</dbReference>
<keyword evidence="12" id="KW-0963">Cytoplasm</keyword>
<keyword evidence="6 12" id="KW-0547">Nucleotide-binding</keyword>
<evidence type="ECO:0000256" key="12">
    <source>
        <dbReference type="HAMAP-Rule" id="MF_00741"/>
    </source>
</evidence>
<evidence type="ECO:0000256" key="1">
    <source>
        <dbReference type="ARBA" id="ARBA00004686"/>
    </source>
</evidence>